<dbReference type="EMBL" id="JAAXOX010000011">
    <property type="protein sequence ID" value="NKY24006.1"/>
    <property type="molecule type" value="Genomic_DNA"/>
</dbReference>
<protein>
    <recommendedName>
        <fullName evidence="6">Gram-positive cocci surface proteins LPxTG domain-containing protein</fullName>
    </recommendedName>
</protein>
<dbReference type="PROSITE" id="PS50847">
    <property type="entry name" value="GRAM_POS_ANCHORING"/>
    <property type="match status" value="1"/>
</dbReference>
<organism evidence="7 8">
    <name type="scientific">Cellulomonas denverensis</name>
    <dbReference type="NCBI Taxonomy" id="264297"/>
    <lineage>
        <taxon>Bacteria</taxon>
        <taxon>Bacillati</taxon>
        <taxon>Actinomycetota</taxon>
        <taxon>Actinomycetes</taxon>
        <taxon>Micrococcales</taxon>
        <taxon>Cellulomonadaceae</taxon>
        <taxon>Cellulomonas</taxon>
    </lineage>
</organism>
<gene>
    <name evidence="7" type="ORF">HGA03_15150</name>
</gene>
<sequence>MGTDVFSVTVRDYAGQVVEVEVRVTVTDPTVVPPAGEVPPTTTAPPTTTVLAATGAGVPAGLATAGATLLAGAGALLLRHRLQRRA</sequence>
<dbReference type="AlphaFoldDB" id="A0A7X6KXH2"/>
<dbReference type="InterPro" id="IPR019931">
    <property type="entry name" value="LPXTG_anchor"/>
</dbReference>
<accession>A0A7X6KXH2</accession>
<evidence type="ECO:0000256" key="2">
    <source>
        <dbReference type="ARBA" id="ARBA00022525"/>
    </source>
</evidence>
<keyword evidence="5" id="KW-0472">Membrane</keyword>
<keyword evidence="1" id="KW-0134">Cell wall</keyword>
<keyword evidence="3" id="KW-0732">Signal</keyword>
<evidence type="ECO:0000259" key="6">
    <source>
        <dbReference type="PROSITE" id="PS50847"/>
    </source>
</evidence>
<dbReference type="Proteomes" id="UP000581206">
    <property type="component" value="Unassembled WGS sequence"/>
</dbReference>
<evidence type="ECO:0000256" key="4">
    <source>
        <dbReference type="ARBA" id="ARBA00023088"/>
    </source>
</evidence>
<dbReference type="RefSeq" id="WP_168631141.1">
    <property type="nucleotide sequence ID" value="NZ_JBHLZO010000001.1"/>
</dbReference>
<keyword evidence="2" id="KW-0964">Secreted</keyword>
<feature type="transmembrane region" description="Helical" evidence="5">
    <location>
        <begin position="56"/>
        <end position="78"/>
    </location>
</feature>
<name>A0A7X6KXH2_9CELL</name>
<evidence type="ECO:0000256" key="1">
    <source>
        <dbReference type="ARBA" id="ARBA00022512"/>
    </source>
</evidence>
<feature type="domain" description="Gram-positive cocci surface proteins LPxTG" evidence="6">
    <location>
        <begin position="51"/>
        <end position="86"/>
    </location>
</feature>
<keyword evidence="8" id="KW-1185">Reference proteome</keyword>
<evidence type="ECO:0000256" key="5">
    <source>
        <dbReference type="SAM" id="Phobius"/>
    </source>
</evidence>
<comment type="caution">
    <text evidence="7">The sequence shown here is derived from an EMBL/GenBank/DDBJ whole genome shotgun (WGS) entry which is preliminary data.</text>
</comment>
<evidence type="ECO:0000256" key="3">
    <source>
        <dbReference type="ARBA" id="ARBA00022729"/>
    </source>
</evidence>
<evidence type="ECO:0000313" key="8">
    <source>
        <dbReference type="Proteomes" id="UP000581206"/>
    </source>
</evidence>
<keyword evidence="5" id="KW-0812">Transmembrane</keyword>
<proteinExistence type="predicted"/>
<evidence type="ECO:0000313" key="7">
    <source>
        <dbReference type="EMBL" id="NKY24006.1"/>
    </source>
</evidence>
<keyword evidence="4" id="KW-0572">Peptidoglycan-anchor</keyword>
<reference evidence="7 8" key="1">
    <citation type="submission" date="2020-04" db="EMBL/GenBank/DDBJ databases">
        <title>MicrobeNet Type strains.</title>
        <authorList>
            <person name="Nicholson A.C."/>
        </authorList>
    </citation>
    <scope>NUCLEOTIDE SEQUENCE [LARGE SCALE GENOMIC DNA]</scope>
    <source>
        <strain evidence="7 8">ATCC BAA-788</strain>
    </source>
</reference>
<keyword evidence="5" id="KW-1133">Transmembrane helix</keyword>